<dbReference type="RefSeq" id="WP_375736674.1">
    <property type="nucleotide sequence ID" value="NZ_JBCGDC010000159.1"/>
</dbReference>
<dbReference type="InterPro" id="IPR050859">
    <property type="entry name" value="Class-I_PLP-dep_aminotransf"/>
</dbReference>
<evidence type="ECO:0000256" key="1">
    <source>
        <dbReference type="ARBA" id="ARBA00001933"/>
    </source>
</evidence>
<dbReference type="Gene3D" id="3.40.640.10">
    <property type="entry name" value="Type I PLP-dependent aspartate aminotransferase-like (Major domain)"/>
    <property type="match status" value="1"/>
</dbReference>
<evidence type="ECO:0000256" key="4">
    <source>
        <dbReference type="ARBA" id="ARBA00022898"/>
    </source>
</evidence>
<accession>A0ABV5D343</accession>
<sequence length="481" mass="50814">MTATRVATAADGRLELRAADLCAALSDPVIESATFLNEIASRHPAAISLAAGRPYDGFFDPGEITGLVDEYVRHLRAEGLDDAAVTRHLFQYGRTAGHIHELVARTVANDTGLVVDPESVVVVTGAQEGMFITARALCAGPDDVLLVPTPCYIGMLGAASLLDVTVVGVPEGPGGLRPADVAATAARVRAAGRTPRALYVVPNFANPSGHTMSTPDREALLAVAREQRLLLVEDDPYGFLAAPEDRLPALKALDTTGHVVHIGTFAKTCFPGARVGYVIADQTVRTSDGRQTLLADQLGLIRSMITVNTSAIAQAVIGGMLVRSGCRLDALNEDRTRFYRDNMRHLLHRLAAEFPPDRRAEHGVSWHSPAGGFFVVLDLPFPADEELLARSAADYQVLWTPMSYFYAGGGGTHQLRLACSALPPDQITEGVRRLAHLVRDRNAAAGPDHTAASAADPDHTAAPAAANQTAATQAADAGGAP</sequence>
<evidence type="ECO:0000256" key="5">
    <source>
        <dbReference type="SAM" id="MobiDB-lite"/>
    </source>
</evidence>
<comment type="cofactor">
    <cofactor evidence="1">
        <name>pyridoxal 5'-phosphate</name>
        <dbReference type="ChEBI" id="CHEBI:597326"/>
    </cofactor>
</comment>
<dbReference type="CDD" id="cd00609">
    <property type="entry name" value="AAT_like"/>
    <property type="match status" value="1"/>
</dbReference>
<dbReference type="InterPro" id="IPR015421">
    <property type="entry name" value="PyrdxlP-dep_Trfase_major"/>
</dbReference>
<dbReference type="SUPFAM" id="SSF53383">
    <property type="entry name" value="PLP-dependent transferases"/>
    <property type="match status" value="1"/>
</dbReference>
<dbReference type="Pfam" id="PF00155">
    <property type="entry name" value="Aminotran_1_2"/>
    <property type="match status" value="1"/>
</dbReference>
<keyword evidence="3" id="KW-0808">Transferase</keyword>
<dbReference type="Proteomes" id="UP001582793">
    <property type="component" value="Unassembled WGS sequence"/>
</dbReference>
<evidence type="ECO:0000313" key="7">
    <source>
        <dbReference type="EMBL" id="MFB6397666.1"/>
    </source>
</evidence>
<evidence type="ECO:0000256" key="3">
    <source>
        <dbReference type="ARBA" id="ARBA00022679"/>
    </source>
</evidence>
<dbReference type="PANTHER" id="PTHR42790:SF19">
    <property type="entry name" value="KYNURENINE_ALPHA-AMINOADIPATE AMINOTRANSFERASE, MITOCHONDRIAL"/>
    <property type="match status" value="1"/>
</dbReference>
<dbReference type="PANTHER" id="PTHR42790">
    <property type="entry name" value="AMINOTRANSFERASE"/>
    <property type="match status" value="1"/>
</dbReference>
<dbReference type="Gene3D" id="3.90.1150.10">
    <property type="entry name" value="Aspartate Aminotransferase, domain 1"/>
    <property type="match status" value="1"/>
</dbReference>
<dbReference type="EMBL" id="JBCGDC010000159">
    <property type="protein sequence ID" value="MFB6397666.1"/>
    <property type="molecule type" value="Genomic_DNA"/>
</dbReference>
<reference evidence="7 8" key="1">
    <citation type="submission" date="2024-04" db="EMBL/GenBank/DDBJ databases">
        <title>Polymorphospora sp. isolated from Baiyangdian Lake in Xiong'an New Area.</title>
        <authorList>
            <person name="Zhang X."/>
            <person name="Liu J."/>
        </authorList>
    </citation>
    <scope>NUCLEOTIDE SEQUENCE [LARGE SCALE GENOMIC DNA]</scope>
    <source>
        <strain evidence="7 8">2-325</strain>
    </source>
</reference>
<dbReference type="GO" id="GO:0008483">
    <property type="term" value="F:transaminase activity"/>
    <property type="evidence" value="ECO:0007669"/>
    <property type="project" value="UniProtKB-KW"/>
</dbReference>
<keyword evidence="8" id="KW-1185">Reference proteome</keyword>
<evidence type="ECO:0000256" key="2">
    <source>
        <dbReference type="ARBA" id="ARBA00022576"/>
    </source>
</evidence>
<feature type="domain" description="Aminotransferase class I/classII large" evidence="6">
    <location>
        <begin position="77"/>
        <end position="434"/>
    </location>
</feature>
<keyword evidence="4" id="KW-0663">Pyridoxal phosphate</keyword>
<feature type="region of interest" description="Disordered" evidence="5">
    <location>
        <begin position="444"/>
        <end position="481"/>
    </location>
</feature>
<protein>
    <submittedName>
        <fullName evidence="7">PLP-dependent aminotransferase family protein</fullName>
    </submittedName>
</protein>
<organism evidence="7 8">
    <name type="scientific">Polymorphospora lycopeni</name>
    <dbReference type="NCBI Taxonomy" id="3140240"/>
    <lineage>
        <taxon>Bacteria</taxon>
        <taxon>Bacillati</taxon>
        <taxon>Actinomycetota</taxon>
        <taxon>Actinomycetes</taxon>
        <taxon>Micromonosporales</taxon>
        <taxon>Micromonosporaceae</taxon>
        <taxon>Polymorphospora</taxon>
    </lineage>
</organism>
<dbReference type="InterPro" id="IPR004839">
    <property type="entry name" value="Aminotransferase_I/II_large"/>
</dbReference>
<comment type="caution">
    <text evidence="7">The sequence shown here is derived from an EMBL/GenBank/DDBJ whole genome shotgun (WGS) entry which is preliminary data.</text>
</comment>
<dbReference type="InterPro" id="IPR015422">
    <property type="entry name" value="PyrdxlP-dep_Trfase_small"/>
</dbReference>
<gene>
    <name evidence="7" type="ORF">AAFH96_31915</name>
</gene>
<proteinExistence type="predicted"/>
<name>A0ABV5D343_9ACTN</name>
<evidence type="ECO:0000259" key="6">
    <source>
        <dbReference type="Pfam" id="PF00155"/>
    </source>
</evidence>
<evidence type="ECO:0000313" key="8">
    <source>
        <dbReference type="Proteomes" id="UP001582793"/>
    </source>
</evidence>
<keyword evidence="2 7" id="KW-0032">Aminotransferase</keyword>
<dbReference type="InterPro" id="IPR015424">
    <property type="entry name" value="PyrdxlP-dep_Trfase"/>
</dbReference>
<feature type="compositionally biased region" description="Low complexity" evidence="5">
    <location>
        <begin position="447"/>
        <end position="481"/>
    </location>
</feature>